<evidence type="ECO:0000313" key="4">
    <source>
        <dbReference type="EMBL" id="CAD9583846.1"/>
    </source>
</evidence>
<accession>A0A7S2KR17</accession>
<reference evidence="4" key="1">
    <citation type="submission" date="2021-01" db="EMBL/GenBank/DDBJ databases">
        <authorList>
            <person name="Corre E."/>
            <person name="Pelletier E."/>
            <person name="Niang G."/>
            <person name="Scheremetjew M."/>
            <person name="Finn R."/>
            <person name="Kale V."/>
            <person name="Holt S."/>
            <person name="Cochrane G."/>
            <person name="Meng A."/>
            <person name="Brown T."/>
            <person name="Cohen L."/>
        </authorList>
    </citation>
    <scope>NUCLEOTIDE SEQUENCE</scope>
    <source>
        <strain evidence="4">B650</strain>
    </source>
</reference>
<dbReference type="InterPro" id="IPR000566">
    <property type="entry name" value="Lipocln_cytosolic_FA-bd_dom"/>
</dbReference>
<dbReference type="InterPro" id="IPR047202">
    <property type="entry name" value="Lipocalin_Blc-like_dom"/>
</dbReference>
<dbReference type="PANTHER" id="PTHR10612">
    <property type="entry name" value="APOLIPOPROTEIN D"/>
    <property type="match status" value="1"/>
</dbReference>
<organism evidence="4">
    <name type="scientific">Leptocylindrus danicus</name>
    <dbReference type="NCBI Taxonomy" id="163516"/>
    <lineage>
        <taxon>Eukaryota</taxon>
        <taxon>Sar</taxon>
        <taxon>Stramenopiles</taxon>
        <taxon>Ochrophyta</taxon>
        <taxon>Bacillariophyta</taxon>
        <taxon>Coscinodiscophyceae</taxon>
        <taxon>Chaetocerotophycidae</taxon>
        <taxon>Leptocylindrales</taxon>
        <taxon>Leptocylindraceae</taxon>
        <taxon>Leptocylindrus</taxon>
    </lineage>
</organism>
<dbReference type="Pfam" id="PF08212">
    <property type="entry name" value="Lipocalin_2"/>
    <property type="match status" value="1"/>
</dbReference>
<evidence type="ECO:0000259" key="3">
    <source>
        <dbReference type="Pfam" id="PF08212"/>
    </source>
</evidence>
<dbReference type="InterPro" id="IPR022271">
    <property type="entry name" value="Lipocalin_ApoD"/>
</dbReference>
<dbReference type="PIRSF" id="PIRSF036893">
    <property type="entry name" value="Lipocalin_ApoD"/>
    <property type="match status" value="1"/>
</dbReference>
<feature type="domain" description="Lipocalin/cytosolic fatty-acid binding" evidence="3">
    <location>
        <begin position="23"/>
        <end position="168"/>
    </location>
</feature>
<proteinExistence type="inferred from homology"/>
<dbReference type="SUPFAM" id="SSF50814">
    <property type="entry name" value="Lipocalins"/>
    <property type="match status" value="1"/>
</dbReference>
<dbReference type="PANTHER" id="PTHR10612:SF34">
    <property type="entry name" value="APOLIPOPROTEIN D"/>
    <property type="match status" value="1"/>
</dbReference>
<dbReference type="EMBL" id="HBGY01017205">
    <property type="protein sequence ID" value="CAD9583846.1"/>
    <property type="molecule type" value="Transcribed_RNA"/>
</dbReference>
<dbReference type="InterPro" id="IPR012674">
    <property type="entry name" value="Calycin"/>
</dbReference>
<protein>
    <recommendedName>
        <fullName evidence="3">Lipocalin/cytosolic fatty-acid binding domain-containing protein</fullName>
    </recommendedName>
</protein>
<sequence>MGNFTSNSSTALPPLKTVTSCNVDRFATGAWFVIGNIPTYPERHASNAVERYALTQGKKSNDIDIDFQYNNGDPITGKLKSLPQKGWLVKDEPGEWRVSPFWPLKLPYLILELDTDRYNYCVIGYPNRNYAWIMGRKPVMDGKLYDSLVDKLVKDHQYDVSKLRKVPQKWTAEERKKRGVSVDECPDEMLATD</sequence>
<comment type="similarity">
    <text evidence="1 2">Belongs to the calycin superfamily. Lipocalin family.</text>
</comment>
<evidence type="ECO:0000256" key="2">
    <source>
        <dbReference type="PIRNR" id="PIRNR036893"/>
    </source>
</evidence>
<gene>
    <name evidence="4" type="ORF">LDAN0321_LOCUS11116</name>
</gene>
<name>A0A7S2KR17_9STRA</name>
<evidence type="ECO:0000256" key="1">
    <source>
        <dbReference type="ARBA" id="ARBA00006889"/>
    </source>
</evidence>
<dbReference type="CDD" id="cd19438">
    <property type="entry name" value="lipocalin_Blc-like"/>
    <property type="match status" value="1"/>
</dbReference>
<dbReference type="AlphaFoldDB" id="A0A7S2KR17"/>
<dbReference type="GO" id="GO:0006950">
    <property type="term" value="P:response to stress"/>
    <property type="evidence" value="ECO:0007669"/>
    <property type="project" value="UniProtKB-ARBA"/>
</dbReference>
<dbReference type="Gene3D" id="2.40.128.20">
    <property type="match status" value="1"/>
</dbReference>